<evidence type="ECO:0000259" key="6">
    <source>
        <dbReference type="PROSITE" id="PS50045"/>
    </source>
</evidence>
<dbReference type="Gene3D" id="1.10.8.60">
    <property type="match status" value="1"/>
</dbReference>
<dbReference type="PROSITE" id="PS50045">
    <property type="entry name" value="SIGMA54_INTERACT_4"/>
    <property type="match status" value="1"/>
</dbReference>
<dbReference type="InterPro" id="IPR002078">
    <property type="entry name" value="Sigma_54_int"/>
</dbReference>
<dbReference type="InterPro" id="IPR002197">
    <property type="entry name" value="HTH_Fis"/>
</dbReference>
<gene>
    <name evidence="7" type="ORF">SAMN04487885_102125</name>
</gene>
<dbReference type="InterPro" id="IPR025944">
    <property type="entry name" value="Sigma_54_int_dom_CS"/>
</dbReference>
<dbReference type="GO" id="GO:0006355">
    <property type="term" value="P:regulation of DNA-templated transcription"/>
    <property type="evidence" value="ECO:0007669"/>
    <property type="project" value="InterPro"/>
</dbReference>
<name>A0A1I2JKD2_9CLOT</name>
<evidence type="ECO:0000256" key="3">
    <source>
        <dbReference type="ARBA" id="ARBA00023015"/>
    </source>
</evidence>
<feature type="domain" description="Sigma-54 factor interaction" evidence="6">
    <location>
        <begin position="215"/>
        <end position="445"/>
    </location>
</feature>
<dbReference type="PANTHER" id="PTHR32071:SF57">
    <property type="entry name" value="C4-DICARBOXYLATE TRANSPORT TRANSCRIPTIONAL REGULATORY PROTEIN DCTD"/>
    <property type="match status" value="1"/>
</dbReference>
<keyword evidence="3" id="KW-0805">Transcription regulation</keyword>
<dbReference type="InterPro" id="IPR003018">
    <property type="entry name" value="GAF"/>
</dbReference>
<proteinExistence type="predicted"/>
<evidence type="ECO:0000256" key="5">
    <source>
        <dbReference type="ARBA" id="ARBA00023163"/>
    </source>
</evidence>
<dbReference type="CDD" id="cd00009">
    <property type="entry name" value="AAA"/>
    <property type="match status" value="1"/>
</dbReference>
<evidence type="ECO:0000256" key="4">
    <source>
        <dbReference type="ARBA" id="ARBA00023125"/>
    </source>
</evidence>
<dbReference type="RefSeq" id="WP_434736597.1">
    <property type="nucleotide sequence ID" value="NZ_JAUDCX010000007.1"/>
</dbReference>
<dbReference type="InterPro" id="IPR058031">
    <property type="entry name" value="AAA_lid_NorR"/>
</dbReference>
<evidence type="ECO:0000256" key="1">
    <source>
        <dbReference type="ARBA" id="ARBA00022741"/>
    </source>
</evidence>
<dbReference type="PROSITE" id="PS00688">
    <property type="entry name" value="SIGMA54_INTERACT_3"/>
    <property type="match status" value="1"/>
</dbReference>
<dbReference type="Gene3D" id="1.10.10.60">
    <property type="entry name" value="Homeodomain-like"/>
    <property type="match status" value="1"/>
</dbReference>
<dbReference type="FunFam" id="3.40.50.300:FF:000006">
    <property type="entry name" value="DNA-binding transcriptional regulator NtrC"/>
    <property type="match status" value="1"/>
</dbReference>
<dbReference type="InterPro" id="IPR027417">
    <property type="entry name" value="P-loop_NTPase"/>
</dbReference>
<dbReference type="SUPFAM" id="SSF46689">
    <property type="entry name" value="Homeodomain-like"/>
    <property type="match status" value="1"/>
</dbReference>
<dbReference type="GO" id="GO:0005524">
    <property type="term" value="F:ATP binding"/>
    <property type="evidence" value="ECO:0007669"/>
    <property type="project" value="UniProtKB-KW"/>
</dbReference>
<accession>A0A1I2JKD2</accession>
<dbReference type="InterPro" id="IPR025662">
    <property type="entry name" value="Sigma_54_int_dom_ATP-bd_1"/>
</dbReference>
<dbReference type="eggNOG" id="COG3284">
    <property type="taxonomic scope" value="Bacteria"/>
</dbReference>
<dbReference type="InterPro" id="IPR003593">
    <property type="entry name" value="AAA+_ATPase"/>
</dbReference>
<keyword evidence="4 7" id="KW-0238">DNA-binding</keyword>
<dbReference type="Gene3D" id="3.30.450.40">
    <property type="match status" value="1"/>
</dbReference>
<dbReference type="Pfam" id="PF00158">
    <property type="entry name" value="Sigma54_activat"/>
    <property type="match status" value="1"/>
</dbReference>
<dbReference type="GO" id="GO:0043565">
    <property type="term" value="F:sequence-specific DNA binding"/>
    <property type="evidence" value="ECO:0007669"/>
    <property type="project" value="InterPro"/>
</dbReference>
<keyword evidence="1" id="KW-0547">Nucleotide-binding</keyword>
<dbReference type="SMART" id="SM00382">
    <property type="entry name" value="AAA"/>
    <property type="match status" value="1"/>
</dbReference>
<keyword evidence="8" id="KW-1185">Reference proteome</keyword>
<dbReference type="SUPFAM" id="SSF52540">
    <property type="entry name" value="P-loop containing nucleoside triphosphate hydrolases"/>
    <property type="match status" value="1"/>
</dbReference>
<evidence type="ECO:0000313" key="8">
    <source>
        <dbReference type="Proteomes" id="UP000182135"/>
    </source>
</evidence>
<dbReference type="EMBL" id="FOOE01000002">
    <property type="protein sequence ID" value="SFF54578.1"/>
    <property type="molecule type" value="Genomic_DNA"/>
</dbReference>
<dbReference type="AlphaFoldDB" id="A0A1I2JKD2"/>
<dbReference type="InterPro" id="IPR025943">
    <property type="entry name" value="Sigma_54_int_dom_ATP-bd_2"/>
</dbReference>
<evidence type="ECO:0000313" key="7">
    <source>
        <dbReference type="EMBL" id="SFF54578.1"/>
    </source>
</evidence>
<dbReference type="PRINTS" id="PR01590">
    <property type="entry name" value="HTHFIS"/>
</dbReference>
<dbReference type="Proteomes" id="UP000182135">
    <property type="component" value="Unassembled WGS sequence"/>
</dbReference>
<dbReference type="Pfam" id="PF25601">
    <property type="entry name" value="AAA_lid_14"/>
    <property type="match status" value="1"/>
</dbReference>
<dbReference type="STRING" id="1529.SAMN04487885_102125"/>
<evidence type="ECO:0000256" key="2">
    <source>
        <dbReference type="ARBA" id="ARBA00022840"/>
    </source>
</evidence>
<dbReference type="Gene3D" id="3.40.50.300">
    <property type="entry name" value="P-loop containing nucleotide triphosphate hydrolases"/>
    <property type="match status" value="1"/>
</dbReference>
<dbReference type="InterPro" id="IPR029016">
    <property type="entry name" value="GAF-like_dom_sf"/>
</dbReference>
<protein>
    <submittedName>
        <fullName evidence="7">Transcriptional regulator containing PAS, AAA-type ATPase, and DNA-binding Fis domains</fullName>
    </submittedName>
</protein>
<organism evidence="7 8">
    <name type="scientific">Clostridium cadaveris</name>
    <dbReference type="NCBI Taxonomy" id="1529"/>
    <lineage>
        <taxon>Bacteria</taxon>
        <taxon>Bacillati</taxon>
        <taxon>Bacillota</taxon>
        <taxon>Clostridia</taxon>
        <taxon>Eubacteriales</taxon>
        <taxon>Clostridiaceae</taxon>
        <taxon>Clostridium</taxon>
    </lineage>
</organism>
<keyword evidence="5" id="KW-0804">Transcription</keyword>
<dbReference type="PROSITE" id="PS00676">
    <property type="entry name" value="SIGMA54_INTERACT_2"/>
    <property type="match status" value="1"/>
</dbReference>
<dbReference type="Pfam" id="PF02954">
    <property type="entry name" value="HTH_8"/>
    <property type="match status" value="1"/>
</dbReference>
<dbReference type="InterPro" id="IPR009057">
    <property type="entry name" value="Homeodomain-like_sf"/>
</dbReference>
<sequence>MIVIENKDLIIKESHRRSASYGVRKDGTFYKRLANEQELNKILRENENLLNVAVPYINMLQSSIGNEDFITILTDEKGCILYINGNEDLLHEFKKRNLTLGAYMDEESIGTNAMGTAIKEDKPIQITATEHYITAFQTLTCLASPIHDKDGKIIGTLNLTGSCDKKDYQNLGVVIFCVNIIENEMRREEVKNKKYEVLYQTRENNTGAFYTFDNIIGSSEAMKNVINKCKIIANSPSTILIEGESGTGKEILAQSIHNYSYRRNNRFVAINCGAIPANIIESELFGYEDGAFTGGRKGGKAGKFEAANGGTLFLDEVGEMPLDMQVKLLRVLQEGRITRVGGYKEIPIDIRIIAATNRDLKKEIENGTFREDLYYRLCVIPIIVPPLRERKKDIEELINHFLKSKSDKLGKSLPLMDRNLLKLFIDYKWPGNIRELENSIESYVNLDDAFNFNVRLDVEIEENVNDSKNVCEKNITLHTLEHMERKMIEKAIFFFGGNMTKAAKSLGISRNTLYLKIKRYNI</sequence>
<keyword evidence="2" id="KW-0067">ATP-binding</keyword>
<dbReference type="PROSITE" id="PS00675">
    <property type="entry name" value="SIGMA54_INTERACT_1"/>
    <property type="match status" value="1"/>
</dbReference>
<dbReference type="Pfam" id="PF01590">
    <property type="entry name" value="GAF"/>
    <property type="match status" value="1"/>
</dbReference>
<reference evidence="7 8" key="1">
    <citation type="submission" date="2016-10" db="EMBL/GenBank/DDBJ databases">
        <authorList>
            <person name="de Groot N.N."/>
        </authorList>
    </citation>
    <scope>NUCLEOTIDE SEQUENCE [LARGE SCALE GENOMIC DNA]</scope>
    <source>
        <strain evidence="7 8">NLAE-zl-G419</strain>
    </source>
</reference>
<dbReference type="PANTHER" id="PTHR32071">
    <property type="entry name" value="TRANSCRIPTIONAL REGULATORY PROTEIN"/>
    <property type="match status" value="1"/>
</dbReference>